<keyword evidence="2" id="KW-1185">Reference proteome</keyword>
<name>E9GNS8_DAPPU</name>
<organism evidence="1 2">
    <name type="scientific">Daphnia pulex</name>
    <name type="common">Water flea</name>
    <dbReference type="NCBI Taxonomy" id="6669"/>
    <lineage>
        <taxon>Eukaryota</taxon>
        <taxon>Metazoa</taxon>
        <taxon>Ecdysozoa</taxon>
        <taxon>Arthropoda</taxon>
        <taxon>Crustacea</taxon>
        <taxon>Branchiopoda</taxon>
        <taxon>Diplostraca</taxon>
        <taxon>Cladocera</taxon>
        <taxon>Anomopoda</taxon>
        <taxon>Daphniidae</taxon>
        <taxon>Daphnia</taxon>
    </lineage>
</organism>
<protein>
    <submittedName>
        <fullName evidence="1">Uncharacterized protein</fullName>
    </submittedName>
</protein>
<sequence length="150" mass="16245">MYKLYVGVIDGPNIVMANGATVAPIEAAYITVTLHNKLAMGTAHDMQMEDMDLLLGNDFLKQFGKLYIDYEASKTLITVGDLPLSLIEPQKMELTKSNKIRTTEGVNIPTSSIQNVPIVLQSGAETQLLTPGVGNSPESSYTLARILSES</sequence>
<evidence type="ECO:0000313" key="2">
    <source>
        <dbReference type="Proteomes" id="UP000000305"/>
    </source>
</evidence>
<dbReference type="InterPro" id="IPR021109">
    <property type="entry name" value="Peptidase_aspartic_dom_sf"/>
</dbReference>
<accession>E9GNS8</accession>
<dbReference type="PhylomeDB" id="E9GNS8"/>
<evidence type="ECO:0000313" key="1">
    <source>
        <dbReference type="EMBL" id="EFX78898.1"/>
    </source>
</evidence>
<dbReference type="Proteomes" id="UP000000305">
    <property type="component" value="Unassembled WGS sequence"/>
</dbReference>
<dbReference type="InParanoid" id="E9GNS8"/>
<gene>
    <name evidence="1" type="ORF">DAPPUDRAFT_320080</name>
</gene>
<proteinExistence type="predicted"/>
<dbReference type="Gene3D" id="2.40.70.10">
    <property type="entry name" value="Acid Proteases"/>
    <property type="match status" value="1"/>
</dbReference>
<dbReference type="HOGENOM" id="CLU_146237_0_0_1"/>
<dbReference type="AlphaFoldDB" id="E9GNS8"/>
<dbReference type="KEGG" id="dpx:DAPPUDRAFT_320080"/>
<dbReference type="EMBL" id="GL732555">
    <property type="protein sequence ID" value="EFX78898.1"/>
    <property type="molecule type" value="Genomic_DNA"/>
</dbReference>
<reference evidence="1 2" key="1">
    <citation type="journal article" date="2011" name="Science">
        <title>The ecoresponsive genome of Daphnia pulex.</title>
        <authorList>
            <person name="Colbourne J.K."/>
            <person name="Pfrender M.E."/>
            <person name="Gilbert D."/>
            <person name="Thomas W.K."/>
            <person name="Tucker A."/>
            <person name="Oakley T.H."/>
            <person name="Tokishita S."/>
            <person name="Aerts A."/>
            <person name="Arnold G.J."/>
            <person name="Basu M.K."/>
            <person name="Bauer D.J."/>
            <person name="Caceres C.E."/>
            <person name="Carmel L."/>
            <person name="Casola C."/>
            <person name="Choi J.H."/>
            <person name="Detter J.C."/>
            <person name="Dong Q."/>
            <person name="Dusheyko S."/>
            <person name="Eads B.D."/>
            <person name="Frohlich T."/>
            <person name="Geiler-Samerotte K.A."/>
            <person name="Gerlach D."/>
            <person name="Hatcher P."/>
            <person name="Jogdeo S."/>
            <person name="Krijgsveld J."/>
            <person name="Kriventseva E.V."/>
            <person name="Kultz D."/>
            <person name="Laforsch C."/>
            <person name="Lindquist E."/>
            <person name="Lopez J."/>
            <person name="Manak J.R."/>
            <person name="Muller J."/>
            <person name="Pangilinan J."/>
            <person name="Patwardhan R.P."/>
            <person name="Pitluck S."/>
            <person name="Pritham E.J."/>
            <person name="Rechtsteiner A."/>
            <person name="Rho M."/>
            <person name="Rogozin I.B."/>
            <person name="Sakarya O."/>
            <person name="Salamov A."/>
            <person name="Schaack S."/>
            <person name="Shapiro H."/>
            <person name="Shiga Y."/>
            <person name="Skalitzky C."/>
            <person name="Smith Z."/>
            <person name="Souvorov A."/>
            <person name="Sung W."/>
            <person name="Tang Z."/>
            <person name="Tsuchiya D."/>
            <person name="Tu H."/>
            <person name="Vos H."/>
            <person name="Wang M."/>
            <person name="Wolf Y.I."/>
            <person name="Yamagata H."/>
            <person name="Yamada T."/>
            <person name="Ye Y."/>
            <person name="Shaw J.R."/>
            <person name="Andrews J."/>
            <person name="Crease T.J."/>
            <person name="Tang H."/>
            <person name="Lucas S.M."/>
            <person name="Robertson H.M."/>
            <person name="Bork P."/>
            <person name="Koonin E.V."/>
            <person name="Zdobnov E.M."/>
            <person name="Grigoriev I.V."/>
            <person name="Lynch M."/>
            <person name="Boore J.L."/>
        </authorList>
    </citation>
    <scope>NUCLEOTIDE SEQUENCE [LARGE SCALE GENOMIC DNA]</scope>
</reference>